<dbReference type="InterPro" id="IPR051805">
    <property type="entry name" value="Dehydratase_Activator_Redct"/>
</dbReference>
<accession>A0A0D1A012</accession>
<dbReference type="PANTHER" id="PTHR32329:SF2">
    <property type="entry name" value="BIFUNCTIONAL PROTEIN [INCLUDES 2-HYDROXYACYL-COA DEHYDRATASE (N-TER) AND ITS ACTIVATOR DOMAIN (C_TERM)"/>
    <property type="match status" value="1"/>
</dbReference>
<name>A0A0D1A012_CLOBO</name>
<dbReference type="CDD" id="cd24036">
    <property type="entry name" value="ASKHA_NBD_BcrAD_BadFG_HgdC_HadI"/>
    <property type="match status" value="1"/>
</dbReference>
<dbReference type="Pfam" id="PF06050">
    <property type="entry name" value="HGD-D"/>
    <property type="match status" value="2"/>
</dbReference>
<comment type="cofactor">
    <cofactor evidence="1">
        <name>[4Fe-4S] cluster</name>
        <dbReference type="ChEBI" id="CHEBI:49883"/>
    </cofactor>
</comment>
<gene>
    <name evidence="6" type="ORF">N495_11095</name>
</gene>
<dbReference type="InterPro" id="IPR002731">
    <property type="entry name" value="ATPase_BadF"/>
</dbReference>
<feature type="domain" description="ATPase BadF/BadG/BcrA/BcrD type" evidence="5">
    <location>
        <begin position="306"/>
        <end position="554"/>
    </location>
</feature>
<organism evidence="6 7">
    <name type="scientific">Clostridium botulinum B2 450</name>
    <dbReference type="NCBI Taxonomy" id="1379739"/>
    <lineage>
        <taxon>Bacteria</taxon>
        <taxon>Bacillati</taxon>
        <taxon>Bacillota</taxon>
        <taxon>Clostridia</taxon>
        <taxon>Eubacteriales</taxon>
        <taxon>Clostridiaceae</taxon>
        <taxon>Clostridium</taxon>
    </lineage>
</organism>
<dbReference type="OrthoDB" id="9778513at2"/>
<dbReference type="AlphaFoldDB" id="A0A0D1A012"/>
<dbReference type="RefSeq" id="WP_043032080.1">
    <property type="nucleotide sequence ID" value="NZ_JXSU01000007.1"/>
</dbReference>
<evidence type="ECO:0000259" key="5">
    <source>
        <dbReference type="Pfam" id="PF01869"/>
    </source>
</evidence>
<dbReference type="InterPro" id="IPR010327">
    <property type="entry name" value="FldB/FldC_alpha/beta"/>
</dbReference>
<evidence type="ECO:0000256" key="3">
    <source>
        <dbReference type="ARBA" id="ARBA00023004"/>
    </source>
</evidence>
<dbReference type="GO" id="GO:0051536">
    <property type="term" value="F:iron-sulfur cluster binding"/>
    <property type="evidence" value="ECO:0007669"/>
    <property type="project" value="UniProtKB-KW"/>
</dbReference>
<dbReference type="Gene3D" id="3.40.50.11900">
    <property type="match status" value="1"/>
</dbReference>
<dbReference type="Proteomes" id="UP000032250">
    <property type="component" value="Unassembled WGS sequence"/>
</dbReference>
<dbReference type="NCBIfam" id="TIGR00241">
    <property type="entry name" value="CoA_E_activ"/>
    <property type="match status" value="1"/>
</dbReference>
<dbReference type="HOGENOM" id="CLU_035213_0_0_9"/>
<dbReference type="PATRIC" id="fig|1379739.3.peg.2591"/>
<keyword evidence="2" id="KW-0479">Metal-binding</keyword>
<evidence type="ECO:0000256" key="4">
    <source>
        <dbReference type="ARBA" id="ARBA00023014"/>
    </source>
</evidence>
<dbReference type="Gene3D" id="3.40.50.11890">
    <property type="match status" value="1"/>
</dbReference>
<comment type="caution">
    <text evidence="6">The sequence shown here is derived from an EMBL/GenBank/DDBJ whole genome shotgun (WGS) entry which is preliminary data.</text>
</comment>
<evidence type="ECO:0000313" key="6">
    <source>
        <dbReference type="EMBL" id="KIS24103.1"/>
    </source>
</evidence>
<dbReference type="InterPro" id="IPR043129">
    <property type="entry name" value="ATPase_NBD"/>
</dbReference>
<protein>
    <submittedName>
        <fullName evidence="6">3-hydroxyacyl-ACP dehydratase</fullName>
    </submittedName>
</protein>
<dbReference type="PANTHER" id="PTHR32329">
    <property type="entry name" value="BIFUNCTIONAL PROTEIN [INCLUDES 2-HYDROXYACYL-COA DEHYDRATASE (N-TER) AND ITS ACTIVATOR DOMAIN (C_TERM)-RELATED"/>
    <property type="match status" value="1"/>
</dbReference>
<dbReference type="EMBL" id="JXSU01000007">
    <property type="protein sequence ID" value="KIS24103.1"/>
    <property type="molecule type" value="Genomic_DNA"/>
</dbReference>
<evidence type="ECO:0000256" key="1">
    <source>
        <dbReference type="ARBA" id="ARBA00001966"/>
    </source>
</evidence>
<sequence>MIAYTCKYTPLSILEAFDEVPIKINPIAYTFDRADVLMHPNMCTYCKSLFENLIDYNSDQLLLMNCCDSMRRLYDVLKSQSNMKYVYMMDLPHKNNCCSRILLKESFMKFIDSYEKFSGKNFNVEKFKLSIQNHIVTGNTCENNFNSRIALLGGRCDESLINVIENCTESSVLNLTCTGENFIWDKLPDLSSIDDLILWYAGAILSQTPCMRMSDISYRKKLILSNNISGIIYNTVKFCDYYSFEYASIKKKLNIPILKIETDYTNQSRGQLTTRIEAFIERLFKGKTETSCETFSRLENNCYVAGIDSGSTSTNVVILDKDKNIISYSIVSTGAKSIHGAKAALEVALEKAHLSRDDIKYIVSTGYGRINIPFANEDVTEITCHGIAAHHLNPNIRTVMDIGGQDSKVIRLDENGNIKDFAMNDKCAAGTGRFLDMMARTLQISIDEMSKEGLNWKEELKITNMCTVFAESEVVSLIAENKEKCDIIHGLNDSIASKMLSLLNRVGKEGSYMMTGGVAKNLGVVKALETKLNSKISICEEPQICGALGATLIAFKKYEEAFSK</sequence>
<dbReference type="GO" id="GO:0046872">
    <property type="term" value="F:metal ion binding"/>
    <property type="evidence" value="ECO:0007669"/>
    <property type="project" value="UniProtKB-KW"/>
</dbReference>
<dbReference type="InterPro" id="IPR008275">
    <property type="entry name" value="CoA_E_activase_dom"/>
</dbReference>
<keyword evidence="3" id="KW-0408">Iron</keyword>
<dbReference type="Gene3D" id="3.30.420.40">
    <property type="match status" value="2"/>
</dbReference>
<reference evidence="6 7" key="1">
    <citation type="submission" date="2014-06" db="EMBL/GenBank/DDBJ databases">
        <title>Genome characterization of distinct group I Clostridium botulinum lineages.</title>
        <authorList>
            <person name="Giordani F."/>
            <person name="Anselmo A."/>
            <person name="Fillo S."/>
            <person name="Palozzi A.M."/>
            <person name="Fortunato A."/>
            <person name="Gentile B."/>
            <person name="Ciammaruconi A."/>
            <person name="Anniballi F."/>
            <person name="De Medici D."/>
            <person name="Lista F."/>
        </authorList>
    </citation>
    <scope>NUCLEOTIDE SEQUENCE [LARGE SCALE GENOMIC DNA]</scope>
    <source>
        <strain evidence="6 7">B2 450</strain>
    </source>
</reference>
<dbReference type="Pfam" id="PF01869">
    <property type="entry name" value="BcrAD_BadFG"/>
    <property type="match status" value="1"/>
</dbReference>
<keyword evidence="4" id="KW-0411">Iron-sulfur</keyword>
<proteinExistence type="predicted"/>
<evidence type="ECO:0000256" key="2">
    <source>
        <dbReference type="ARBA" id="ARBA00022723"/>
    </source>
</evidence>
<dbReference type="SUPFAM" id="SSF53067">
    <property type="entry name" value="Actin-like ATPase domain"/>
    <property type="match status" value="1"/>
</dbReference>
<evidence type="ECO:0000313" key="7">
    <source>
        <dbReference type="Proteomes" id="UP000032250"/>
    </source>
</evidence>